<sequence length="85" mass="8456">MLSGLERARGGPQFGAQPIGLTGSVGLGPGSGLTRLFGHSGRGDRLLASLLLTGQCLAEPIKLFRVCGSGAAGLVALALGLAKEI</sequence>
<gene>
    <name evidence="1" type="ORF">E1292_22165</name>
</gene>
<dbReference type="AlphaFoldDB" id="A0A4R4VCH7"/>
<dbReference type="RefSeq" id="WP_132597136.1">
    <property type="nucleotide sequence ID" value="NZ_SMKO01000059.1"/>
</dbReference>
<proteinExistence type="predicted"/>
<reference evidence="1 2" key="1">
    <citation type="submission" date="2019-03" db="EMBL/GenBank/DDBJ databases">
        <title>Draft genome sequences of novel Actinobacteria.</title>
        <authorList>
            <person name="Sahin N."/>
            <person name="Ay H."/>
            <person name="Saygin H."/>
        </authorList>
    </citation>
    <scope>NUCLEOTIDE SEQUENCE [LARGE SCALE GENOMIC DNA]</scope>
    <source>
        <strain evidence="1 2">KC310</strain>
    </source>
</reference>
<organism evidence="1 2">
    <name type="scientific">Nonomuraea deserti</name>
    <dbReference type="NCBI Taxonomy" id="1848322"/>
    <lineage>
        <taxon>Bacteria</taxon>
        <taxon>Bacillati</taxon>
        <taxon>Actinomycetota</taxon>
        <taxon>Actinomycetes</taxon>
        <taxon>Streptosporangiales</taxon>
        <taxon>Streptosporangiaceae</taxon>
        <taxon>Nonomuraea</taxon>
    </lineage>
</organism>
<accession>A0A4R4VCH7</accession>
<name>A0A4R4VCH7_9ACTN</name>
<protein>
    <submittedName>
        <fullName evidence="1">Uncharacterized protein</fullName>
    </submittedName>
</protein>
<evidence type="ECO:0000313" key="1">
    <source>
        <dbReference type="EMBL" id="TDD02942.1"/>
    </source>
</evidence>
<dbReference type="Proteomes" id="UP000295258">
    <property type="component" value="Unassembled WGS sequence"/>
</dbReference>
<keyword evidence="2" id="KW-1185">Reference proteome</keyword>
<evidence type="ECO:0000313" key="2">
    <source>
        <dbReference type="Proteomes" id="UP000295258"/>
    </source>
</evidence>
<comment type="caution">
    <text evidence="1">The sequence shown here is derived from an EMBL/GenBank/DDBJ whole genome shotgun (WGS) entry which is preliminary data.</text>
</comment>
<dbReference type="EMBL" id="SMKO01000059">
    <property type="protein sequence ID" value="TDD02942.1"/>
    <property type="molecule type" value="Genomic_DNA"/>
</dbReference>